<proteinExistence type="predicted"/>
<accession>A0A7X5QHT1</accession>
<comment type="caution">
    <text evidence="2">The sequence shown here is derived from an EMBL/GenBank/DDBJ whole genome shotgun (WGS) entry which is preliminary data.</text>
</comment>
<evidence type="ECO:0000256" key="1">
    <source>
        <dbReference type="SAM" id="SignalP"/>
    </source>
</evidence>
<evidence type="ECO:0000313" key="2">
    <source>
        <dbReference type="EMBL" id="NHB94582.1"/>
    </source>
</evidence>
<evidence type="ECO:0000313" key="3">
    <source>
        <dbReference type="Proteomes" id="UP000591844"/>
    </source>
</evidence>
<organism evidence="2 3">
    <name type="scientific">Photorhabdus cinerea</name>
    <dbReference type="NCBI Taxonomy" id="471575"/>
    <lineage>
        <taxon>Bacteria</taxon>
        <taxon>Pseudomonadati</taxon>
        <taxon>Pseudomonadota</taxon>
        <taxon>Gammaproteobacteria</taxon>
        <taxon>Enterobacterales</taxon>
        <taxon>Morganellaceae</taxon>
        <taxon>Photorhabdus</taxon>
    </lineage>
</organism>
<feature type="signal peptide" evidence="1">
    <location>
        <begin position="1"/>
        <end position="18"/>
    </location>
</feature>
<dbReference type="RefSeq" id="WP_166310583.1">
    <property type="nucleotide sequence ID" value="NZ_CAWPIB010000046.1"/>
</dbReference>
<gene>
    <name evidence="2" type="ORF">C5469_21570</name>
</gene>
<dbReference type="AlphaFoldDB" id="A0A7X5QHT1"/>
<protein>
    <recommendedName>
        <fullName evidence="4">Adhesin</fullName>
    </recommendedName>
</protein>
<keyword evidence="1" id="KW-0732">Signal</keyword>
<name>A0A7X5QHT1_9GAMM</name>
<feature type="chain" id="PRO_5031339943" description="Adhesin" evidence="1">
    <location>
        <begin position="19"/>
        <end position="96"/>
    </location>
</feature>
<evidence type="ECO:0008006" key="4">
    <source>
        <dbReference type="Google" id="ProtNLM"/>
    </source>
</evidence>
<dbReference type="EMBL" id="PUJW01000046">
    <property type="protein sequence ID" value="NHB94582.1"/>
    <property type="molecule type" value="Genomic_DNA"/>
</dbReference>
<dbReference type="Proteomes" id="UP000591844">
    <property type="component" value="Unassembled WGS sequence"/>
</dbReference>
<reference evidence="2 3" key="1">
    <citation type="submission" date="2018-02" db="EMBL/GenBank/DDBJ databases">
        <authorList>
            <person name="Machado R.A."/>
        </authorList>
    </citation>
    <scope>NUCLEOTIDE SEQUENCE [LARGE SCALE GENOMIC DNA]</scope>
    <source>
        <strain evidence="2 3">DSM 19724</strain>
    </source>
</reference>
<keyword evidence="3" id="KW-1185">Reference proteome</keyword>
<sequence>MKKYLLLGILFLNSYSLATTLCKNNEIVVFHCTMRESKFSVCKKSDYIYYKHEENNKVDFIYPKINGKGGLYFSYTGYSGGGESHIRFENNNYHYI</sequence>